<comment type="caution">
    <text evidence="2">The sequence shown here is derived from an EMBL/GenBank/DDBJ whole genome shotgun (WGS) entry which is preliminary data.</text>
</comment>
<sequence>MDLMTLRDISAIADPIERARAVSRAMTEQQGITEEAARVRRGAIAEAREAGHSLEEIAKALGVTPGRVSQMRKGPAAKAPAPPVSQDPKVIVQRALPTDPATRGSASLFLTEAERQGITPGRRMLYVGVEPASDHVAACLHVQAGDEVIARRKMMTANDIPVRIATSYFRADLFTGTRIAEPEFVSPSLQAALTALGYAFGHAEETLTARPATRFEADTLALDPGEWVVQVLRASYSTEGTPVHTLETICAATRHIFTIGQVGGLDEF</sequence>
<dbReference type="Pfam" id="PF07702">
    <property type="entry name" value="UTRA"/>
    <property type="match status" value="1"/>
</dbReference>
<dbReference type="SUPFAM" id="SSF64288">
    <property type="entry name" value="Chorismate lyase-like"/>
    <property type="match status" value="1"/>
</dbReference>
<proteinExistence type="predicted"/>
<evidence type="ECO:0000313" key="3">
    <source>
        <dbReference type="Proteomes" id="UP000487268"/>
    </source>
</evidence>
<dbReference type="InterPro" id="IPR011663">
    <property type="entry name" value="UTRA"/>
</dbReference>
<dbReference type="InterPro" id="IPR001387">
    <property type="entry name" value="Cro/C1-type_HTH"/>
</dbReference>
<evidence type="ECO:0000259" key="1">
    <source>
        <dbReference type="SMART" id="SM00866"/>
    </source>
</evidence>
<feature type="domain" description="UbiC transcription regulator-associated" evidence="1">
    <location>
        <begin position="115"/>
        <end position="256"/>
    </location>
</feature>
<keyword evidence="3" id="KW-1185">Reference proteome</keyword>
<dbReference type="PANTHER" id="PTHR44846">
    <property type="entry name" value="MANNOSYL-D-GLYCERATE TRANSPORT/METABOLISM SYSTEM REPRESSOR MNGR-RELATED"/>
    <property type="match status" value="1"/>
</dbReference>
<accession>A0A7K0BX07</accession>
<dbReference type="GO" id="GO:0003677">
    <property type="term" value="F:DNA binding"/>
    <property type="evidence" value="ECO:0007669"/>
    <property type="project" value="InterPro"/>
</dbReference>
<protein>
    <recommendedName>
        <fullName evidence="1">UbiC transcription regulator-associated domain-containing protein</fullName>
    </recommendedName>
</protein>
<dbReference type="GO" id="GO:0045892">
    <property type="term" value="P:negative regulation of DNA-templated transcription"/>
    <property type="evidence" value="ECO:0007669"/>
    <property type="project" value="TreeGrafter"/>
</dbReference>
<organism evidence="2 3">
    <name type="scientific">Actinomadura macrotermitis</name>
    <dbReference type="NCBI Taxonomy" id="2585200"/>
    <lineage>
        <taxon>Bacteria</taxon>
        <taxon>Bacillati</taxon>
        <taxon>Actinomycetota</taxon>
        <taxon>Actinomycetes</taxon>
        <taxon>Streptosporangiales</taxon>
        <taxon>Thermomonosporaceae</taxon>
        <taxon>Actinomadura</taxon>
    </lineage>
</organism>
<evidence type="ECO:0000313" key="2">
    <source>
        <dbReference type="EMBL" id="MQY05713.1"/>
    </source>
</evidence>
<dbReference type="CDD" id="cd00093">
    <property type="entry name" value="HTH_XRE"/>
    <property type="match status" value="1"/>
</dbReference>
<gene>
    <name evidence="2" type="ORF">ACRB68_37900</name>
</gene>
<dbReference type="PANTHER" id="PTHR44846:SF17">
    <property type="entry name" value="GNTR-FAMILY TRANSCRIPTIONAL REGULATOR"/>
    <property type="match status" value="1"/>
</dbReference>
<dbReference type="AlphaFoldDB" id="A0A7K0BX07"/>
<dbReference type="SMART" id="SM00866">
    <property type="entry name" value="UTRA"/>
    <property type="match status" value="1"/>
</dbReference>
<reference evidence="2 3" key="1">
    <citation type="submission" date="2019-10" db="EMBL/GenBank/DDBJ databases">
        <title>Actinomadura rubteroloni sp. nov. and Actinomadura macrotermitis sp. nov., isolated from the gut of fungus growing-termite Macrotermes natalensis.</title>
        <authorList>
            <person name="Benndorf R."/>
            <person name="Martin K."/>
            <person name="Kuefner M."/>
            <person name="De Beer W."/>
            <person name="Kaster A.-K."/>
            <person name="Vollmers J."/>
            <person name="Poulsen M."/>
            <person name="Beemelmanns C."/>
        </authorList>
    </citation>
    <scope>NUCLEOTIDE SEQUENCE [LARGE SCALE GENOMIC DNA]</scope>
    <source>
        <strain evidence="2 3">RB68</strain>
    </source>
</reference>
<dbReference type="InterPro" id="IPR050679">
    <property type="entry name" value="Bact_HTH_transcr_reg"/>
</dbReference>
<dbReference type="InterPro" id="IPR028978">
    <property type="entry name" value="Chorismate_lyase_/UTRA_dom_sf"/>
</dbReference>
<dbReference type="EMBL" id="WEGH01000002">
    <property type="protein sequence ID" value="MQY05713.1"/>
    <property type="molecule type" value="Genomic_DNA"/>
</dbReference>
<dbReference type="Proteomes" id="UP000487268">
    <property type="component" value="Unassembled WGS sequence"/>
</dbReference>
<name>A0A7K0BX07_9ACTN</name>
<dbReference type="Gene3D" id="3.40.1410.10">
    <property type="entry name" value="Chorismate lyase-like"/>
    <property type="match status" value="1"/>
</dbReference>